<sequence length="295" mass="32213">MKREHSFVQPVPDPPRPTKKVKAETPLSSPFPSFDHPTAQESREVIRLLHSEFPETQAYRNDRAAEKYQASPCGGVTDVVEALVETILSQNTSARNSTAAKRNLDAVFGRNNFAAIAQAPCSQVVDAIRTGGLANKKAATIQKLLNSIQAKHGSYSLQHLTGEGYSDEEVMEELVSYEGVGPKTASCVLMFCLERESFPVDTHVFRLSKLLGWVPAKANRVSAQAHLDVRIPGELKYGLHVLMIAHGRRCSGCKNRSRGACSLKTYRMGMRGEDIGGDVHGRPNSESQGPSAGDR</sequence>
<dbReference type="Gene3D" id="1.10.1670.10">
    <property type="entry name" value="Helix-hairpin-Helix base-excision DNA repair enzymes (C-terminal)"/>
    <property type="match status" value="1"/>
</dbReference>
<evidence type="ECO:0000313" key="3">
    <source>
        <dbReference type="EMBL" id="KAF9788196.1"/>
    </source>
</evidence>
<protein>
    <submittedName>
        <fullName evidence="3">DNA glycosylase</fullName>
    </submittedName>
</protein>
<evidence type="ECO:0000313" key="4">
    <source>
        <dbReference type="Proteomes" id="UP000736335"/>
    </source>
</evidence>
<proteinExistence type="predicted"/>
<reference evidence="3" key="1">
    <citation type="journal article" date="2020" name="Nat. Commun.">
        <title>Large-scale genome sequencing of mycorrhizal fungi provides insights into the early evolution of symbiotic traits.</title>
        <authorList>
            <person name="Miyauchi S."/>
            <person name="Kiss E."/>
            <person name="Kuo A."/>
            <person name="Drula E."/>
            <person name="Kohler A."/>
            <person name="Sanchez-Garcia M."/>
            <person name="Morin E."/>
            <person name="Andreopoulos B."/>
            <person name="Barry K.W."/>
            <person name="Bonito G."/>
            <person name="Buee M."/>
            <person name="Carver A."/>
            <person name="Chen C."/>
            <person name="Cichocki N."/>
            <person name="Clum A."/>
            <person name="Culley D."/>
            <person name="Crous P.W."/>
            <person name="Fauchery L."/>
            <person name="Girlanda M."/>
            <person name="Hayes R.D."/>
            <person name="Keri Z."/>
            <person name="LaButti K."/>
            <person name="Lipzen A."/>
            <person name="Lombard V."/>
            <person name="Magnuson J."/>
            <person name="Maillard F."/>
            <person name="Murat C."/>
            <person name="Nolan M."/>
            <person name="Ohm R.A."/>
            <person name="Pangilinan J."/>
            <person name="Pereira M.F."/>
            <person name="Perotto S."/>
            <person name="Peter M."/>
            <person name="Pfister S."/>
            <person name="Riley R."/>
            <person name="Sitrit Y."/>
            <person name="Stielow J.B."/>
            <person name="Szollosi G."/>
            <person name="Zifcakova L."/>
            <person name="Stursova M."/>
            <person name="Spatafora J.W."/>
            <person name="Tedersoo L."/>
            <person name="Vaario L.M."/>
            <person name="Yamada A."/>
            <person name="Yan M."/>
            <person name="Wang P."/>
            <person name="Xu J."/>
            <person name="Bruns T."/>
            <person name="Baldrian P."/>
            <person name="Vilgalys R."/>
            <person name="Dunand C."/>
            <person name="Henrissat B."/>
            <person name="Grigoriev I.V."/>
            <person name="Hibbett D."/>
            <person name="Nagy L.G."/>
            <person name="Martin F.M."/>
        </authorList>
    </citation>
    <scope>NUCLEOTIDE SEQUENCE</scope>
    <source>
        <strain evidence="3">UH-Tt-Lm1</strain>
    </source>
</reference>
<dbReference type="Gene3D" id="1.10.340.30">
    <property type="entry name" value="Hypothetical protein, domain 2"/>
    <property type="match status" value="1"/>
</dbReference>
<dbReference type="AlphaFoldDB" id="A0A9P6L996"/>
<dbReference type="EMBL" id="WIUZ02000004">
    <property type="protein sequence ID" value="KAF9788196.1"/>
    <property type="molecule type" value="Genomic_DNA"/>
</dbReference>
<organism evidence="3 4">
    <name type="scientific">Thelephora terrestris</name>
    <dbReference type="NCBI Taxonomy" id="56493"/>
    <lineage>
        <taxon>Eukaryota</taxon>
        <taxon>Fungi</taxon>
        <taxon>Dikarya</taxon>
        <taxon>Basidiomycota</taxon>
        <taxon>Agaricomycotina</taxon>
        <taxon>Agaricomycetes</taxon>
        <taxon>Thelephorales</taxon>
        <taxon>Thelephoraceae</taxon>
        <taxon>Thelephora</taxon>
    </lineage>
</organism>
<evidence type="ECO:0000256" key="1">
    <source>
        <dbReference type="SAM" id="MobiDB-lite"/>
    </source>
</evidence>
<reference evidence="3" key="2">
    <citation type="submission" date="2020-11" db="EMBL/GenBank/DDBJ databases">
        <authorList>
            <consortium name="DOE Joint Genome Institute"/>
            <person name="Kuo A."/>
            <person name="Miyauchi S."/>
            <person name="Kiss E."/>
            <person name="Drula E."/>
            <person name="Kohler A."/>
            <person name="Sanchez-Garcia M."/>
            <person name="Andreopoulos B."/>
            <person name="Barry K.W."/>
            <person name="Bonito G."/>
            <person name="Buee M."/>
            <person name="Carver A."/>
            <person name="Chen C."/>
            <person name="Cichocki N."/>
            <person name="Clum A."/>
            <person name="Culley D."/>
            <person name="Crous P.W."/>
            <person name="Fauchery L."/>
            <person name="Girlanda M."/>
            <person name="Hayes R."/>
            <person name="Keri Z."/>
            <person name="Labutti K."/>
            <person name="Lipzen A."/>
            <person name="Lombard V."/>
            <person name="Magnuson J."/>
            <person name="Maillard F."/>
            <person name="Morin E."/>
            <person name="Murat C."/>
            <person name="Nolan M."/>
            <person name="Ohm R."/>
            <person name="Pangilinan J."/>
            <person name="Pereira M."/>
            <person name="Perotto S."/>
            <person name="Peter M."/>
            <person name="Riley R."/>
            <person name="Sitrit Y."/>
            <person name="Stielow B."/>
            <person name="Szollosi G."/>
            <person name="Zifcakova L."/>
            <person name="Stursova M."/>
            <person name="Spatafora J.W."/>
            <person name="Tedersoo L."/>
            <person name="Vaario L.-M."/>
            <person name="Yamada A."/>
            <person name="Yan M."/>
            <person name="Wang P."/>
            <person name="Xu J."/>
            <person name="Bruns T."/>
            <person name="Baldrian P."/>
            <person name="Vilgalys R."/>
            <person name="Henrissat B."/>
            <person name="Grigoriev I.V."/>
            <person name="Hibbett D."/>
            <person name="Nagy L.G."/>
            <person name="Martin F.M."/>
        </authorList>
    </citation>
    <scope>NUCLEOTIDE SEQUENCE</scope>
    <source>
        <strain evidence="3">UH-Tt-Lm1</strain>
    </source>
</reference>
<dbReference type="InterPro" id="IPR011257">
    <property type="entry name" value="DNA_glycosylase"/>
</dbReference>
<keyword evidence="4" id="KW-1185">Reference proteome</keyword>
<feature type="compositionally biased region" description="Basic and acidic residues" evidence="1">
    <location>
        <begin position="273"/>
        <end position="283"/>
    </location>
</feature>
<feature type="domain" description="HhH-GPD" evidence="2">
    <location>
        <begin position="88"/>
        <end position="249"/>
    </location>
</feature>
<dbReference type="PANTHER" id="PTHR47203:SF1">
    <property type="entry name" value="HYPOTHETICAL BASE EXCISION DNA REPAIR PROTEIN (EUROFUNG)"/>
    <property type="match status" value="1"/>
</dbReference>
<dbReference type="SUPFAM" id="SSF48150">
    <property type="entry name" value="DNA-glycosylase"/>
    <property type="match status" value="1"/>
</dbReference>
<dbReference type="PANTHER" id="PTHR47203">
    <property type="match status" value="1"/>
</dbReference>
<dbReference type="Proteomes" id="UP000736335">
    <property type="component" value="Unassembled WGS sequence"/>
</dbReference>
<dbReference type="CDD" id="cd00056">
    <property type="entry name" value="ENDO3c"/>
    <property type="match status" value="1"/>
</dbReference>
<dbReference type="GO" id="GO:0000702">
    <property type="term" value="F:oxidized base lesion DNA N-glycosylase activity"/>
    <property type="evidence" value="ECO:0007669"/>
    <property type="project" value="UniProtKB-ARBA"/>
</dbReference>
<dbReference type="InterPro" id="IPR003265">
    <property type="entry name" value="HhH-GPD_domain"/>
</dbReference>
<name>A0A9P6L996_9AGAM</name>
<feature type="region of interest" description="Disordered" evidence="1">
    <location>
        <begin position="1"/>
        <end position="39"/>
    </location>
</feature>
<dbReference type="InterPro" id="IPR023170">
    <property type="entry name" value="HhH_base_excis_C"/>
</dbReference>
<dbReference type="OrthoDB" id="5607at2759"/>
<feature type="region of interest" description="Disordered" evidence="1">
    <location>
        <begin position="273"/>
        <end position="295"/>
    </location>
</feature>
<dbReference type="GO" id="GO:0006285">
    <property type="term" value="P:base-excision repair, AP site formation"/>
    <property type="evidence" value="ECO:0007669"/>
    <property type="project" value="UniProtKB-ARBA"/>
</dbReference>
<feature type="compositionally biased region" description="Polar residues" evidence="1">
    <location>
        <begin position="284"/>
        <end position="295"/>
    </location>
</feature>
<evidence type="ECO:0000259" key="2">
    <source>
        <dbReference type="SMART" id="SM00478"/>
    </source>
</evidence>
<comment type="caution">
    <text evidence="3">The sequence shown here is derived from an EMBL/GenBank/DDBJ whole genome shotgun (WGS) entry which is preliminary data.</text>
</comment>
<dbReference type="SMART" id="SM00478">
    <property type="entry name" value="ENDO3c"/>
    <property type="match status" value="1"/>
</dbReference>
<accession>A0A9P6L996</accession>
<gene>
    <name evidence="3" type="ORF">BJ322DRAFT_614165</name>
</gene>
<dbReference type="Pfam" id="PF00730">
    <property type="entry name" value="HhH-GPD"/>
    <property type="match status" value="1"/>
</dbReference>